<comment type="caution">
    <text evidence="2">The sequence shown here is derived from an EMBL/GenBank/DDBJ whole genome shotgun (WGS) entry which is preliminary data.</text>
</comment>
<dbReference type="GO" id="GO:0016791">
    <property type="term" value="F:phosphatase activity"/>
    <property type="evidence" value="ECO:0007669"/>
    <property type="project" value="TreeGrafter"/>
</dbReference>
<name>A0A6G3XPL2_9ACTN</name>
<accession>A0A6G3XPL2</accession>
<feature type="non-terminal residue" evidence="2">
    <location>
        <position position="72"/>
    </location>
</feature>
<keyword evidence="1" id="KW-0378">Hydrolase</keyword>
<dbReference type="PANTHER" id="PTHR43156">
    <property type="entry name" value="STAGE II SPORULATION PROTEIN E-RELATED"/>
    <property type="match status" value="1"/>
</dbReference>
<dbReference type="AlphaFoldDB" id="A0A6G3XPL2"/>
<dbReference type="PANTHER" id="PTHR43156:SF2">
    <property type="entry name" value="STAGE II SPORULATION PROTEIN E"/>
    <property type="match status" value="1"/>
</dbReference>
<evidence type="ECO:0000256" key="1">
    <source>
        <dbReference type="ARBA" id="ARBA00022801"/>
    </source>
</evidence>
<gene>
    <name evidence="2" type="ORF">G3M58_75820</name>
</gene>
<reference evidence="2" key="1">
    <citation type="submission" date="2020-01" db="EMBL/GenBank/DDBJ databases">
        <title>Insect and environment-associated Actinomycetes.</title>
        <authorList>
            <person name="Currrie C."/>
            <person name="Chevrette M."/>
            <person name="Carlson C."/>
            <person name="Stubbendieck R."/>
            <person name="Wendt-Pienkowski E."/>
        </authorList>
    </citation>
    <scope>NUCLEOTIDE SEQUENCE</scope>
    <source>
        <strain evidence="2">SID7499</strain>
    </source>
</reference>
<feature type="non-terminal residue" evidence="2">
    <location>
        <position position="1"/>
    </location>
</feature>
<proteinExistence type="predicted"/>
<dbReference type="EMBL" id="JAAGMN010008142">
    <property type="protein sequence ID" value="NEE19627.1"/>
    <property type="molecule type" value="Genomic_DNA"/>
</dbReference>
<organism evidence="2">
    <name type="scientific">Streptomyces sp. SID7499</name>
    <dbReference type="NCBI Taxonomy" id="2706086"/>
    <lineage>
        <taxon>Bacteria</taxon>
        <taxon>Bacillati</taxon>
        <taxon>Actinomycetota</taxon>
        <taxon>Actinomycetes</taxon>
        <taxon>Kitasatosporales</taxon>
        <taxon>Streptomycetaceae</taxon>
        <taxon>Streptomyces</taxon>
    </lineage>
</organism>
<protein>
    <submittedName>
        <fullName evidence="2">Phosphatase</fullName>
    </submittedName>
</protein>
<evidence type="ECO:0000313" key="2">
    <source>
        <dbReference type="EMBL" id="NEE19627.1"/>
    </source>
</evidence>
<dbReference type="InterPro" id="IPR052016">
    <property type="entry name" value="Bact_Sigma-Reg"/>
</dbReference>
<sequence length="72" mass="7513">VAFSPDERAVLSTVARMLAQALARAGVAETERELSLGLQRSMMPTLGPEIPGMTVAARYVPTGGGLQVGGDW</sequence>